<dbReference type="AlphaFoldDB" id="A0A964T4H9"/>
<dbReference type="RefSeq" id="WP_161140125.1">
    <property type="nucleotide sequence ID" value="NZ_SPKJ01000021.1"/>
</dbReference>
<dbReference type="PANTHER" id="PTHR11908:SF132">
    <property type="entry name" value="ALDEHYDE OXIDASE 1-RELATED"/>
    <property type="match status" value="1"/>
</dbReference>
<gene>
    <name evidence="4" type="ORF">E4O86_08635</name>
</gene>
<dbReference type="Pfam" id="PF01315">
    <property type="entry name" value="Ald_Xan_dh_C"/>
    <property type="match status" value="1"/>
</dbReference>
<name>A0A964T4H9_9HYPH</name>
<dbReference type="GO" id="GO:0005506">
    <property type="term" value="F:iron ion binding"/>
    <property type="evidence" value="ECO:0007669"/>
    <property type="project" value="InterPro"/>
</dbReference>
<evidence type="ECO:0000256" key="2">
    <source>
        <dbReference type="ARBA" id="ARBA00023002"/>
    </source>
</evidence>
<dbReference type="InterPro" id="IPR036856">
    <property type="entry name" value="Ald_Oxase/Xan_DH_a/b_sf"/>
</dbReference>
<protein>
    <submittedName>
        <fullName evidence="4">Xanthine dehydrogenase family protein molybdopterin-binding subunit</fullName>
    </submittedName>
</protein>
<evidence type="ECO:0000256" key="1">
    <source>
        <dbReference type="ARBA" id="ARBA00022505"/>
    </source>
</evidence>
<sequence>MTELAPLKFGLGAPVRRLEDPALLRGSGRFTADVTPAGALHAYVLRSAAAHARISLSGLEDARRAAGVHLVWTAADVADLGSMPCEATGPIKAGSPGGKPFFPVLCSDVVRHVGDAIAFVVAEDALAARTAAEAILVDYDPLPAAVGSLAALAPDAPLVWPERGTNVAFEYEHGDAGATEAAFAQAKLVAELTVENNRLVCNYMEPRAAVAEFDPSTDRYTLTLPTQGVHGMQASLAGVLKVPPAKLRVVTPDVGGGFGVKAVPYREYVLAAKAAKALGRPVKWVSDRNEHFLADAQGRDNVATAAFALDGDGRILAMRVNLVADMGAYLSHYGPIIPWLGLTMATGLYDIRTIHLACTCVFTNTVPTDAYRGAGRPEAAYLVERLMDHAARVAGLSPAEIRRRNFIRPEQMPYRTQTGRLYDTGEFDGHMERALERADFAGFEARAAESKARGRVRGIGFATYIEACAFPGSEVAKAVLEPDGRVALHIGTQSNGQGHQTAYAQFLAEPLGLDYDHVRVVQGDTDLTDTGGGTGGSRSIPLGVPSVEIAARTLAEKIKALASDELEASAADIELVGGSARIAGTDRSIGFAELAARAGPATLVATGEYKSEEPTYPNGTHLCEVEIDPETGATHVLAYLVVDDFGVVVNPLLLAGQVHGGVVQGIGQALLERTVYDADGQLVTASFNDYAMPRAWDVPSIGFETRNIPSKWNPLGIKGAGEAGSIGSCPAVMNAVVDALDRGFGIRHIDMPATPVRVWEAIRGAAR</sequence>
<dbReference type="InterPro" id="IPR008274">
    <property type="entry name" value="AldOxase/xan_DH_MoCoBD1"/>
</dbReference>
<dbReference type="GO" id="GO:0016491">
    <property type="term" value="F:oxidoreductase activity"/>
    <property type="evidence" value="ECO:0007669"/>
    <property type="project" value="UniProtKB-KW"/>
</dbReference>
<dbReference type="SMART" id="SM01008">
    <property type="entry name" value="Ald_Xan_dh_C"/>
    <property type="match status" value="1"/>
</dbReference>
<dbReference type="Gene3D" id="3.90.1170.50">
    <property type="entry name" value="Aldehyde oxidase/xanthine dehydrogenase, a/b hammerhead"/>
    <property type="match status" value="1"/>
</dbReference>
<evidence type="ECO:0000313" key="5">
    <source>
        <dbReference type="Proteomes" id="UP000773614"/>
    </source>
</evidence>
<dbReference type="EMBL" id="SPKJ01000021">
    <property type="protein sequence ID" value="MYZ47777.1"/>
    <property type="molecule type" value="Genomic_DNA"/>
</dbReference>
<proteinExistence type="predicted"/>
<dbReference type="Proteomes" id="UP000773614">
    <property type="component" value="Unassembled WGS sequence"/>
</dbReference>
<evidence type="ECO:0000259" key="3">
    <source>
        <dbReference type="SMART" id="SM01008"/>
    </source>
</evidence>
<dbReference type="Gene3D" id="3.30.365.10">
    <property type="entry name" value="Aldehyde oxidase/xanthine dehydrogenase, molybdopterin binding domain"/>
    <property type="match status" value="4"/>
</dbReference>
<feature type="domain" description="Aldehyde oxidase/xanthine dehydrogenase a/b hammerhead" evidence="3">
    <location>
        <begin position="25"/>
        <end position="143"/>
    </location>
</feature>
<dbReference type="SUPFAM" id="SSF56003">
    <property type="entry name" value="Molybdenum cofactor-binding domain"/>
    <property type="match status" value="1"/>
</dbReference>
<dbReference type="InterPro" id="IPR000674">
    <property type="entry name" value="Ald_Oxase/Xan_DH_a/b"/>
</dbReference>
<keyword evidence="5" id="KW-1185">Reference proteome</keyword>
<dbReference type="OrthoDB" id="9758509at2"/>
<evidence type="ECO:0000313" key="4">
    <source>
        <dbReference type="EMBL" id="MYZ47777.1"/>
    </source>
</evidence>
<accession>A0A964T4H9</accession>
<keyword evidence="2" id="KW-0560">Oxidoreductase</keyword>
<reference evidence="4" key="1">
    <citation type="submission" date="2019-03" db="EMBL/GenBank/DDBJ databases">
        <title>Afifella sp. nov., isolated from activated sludge.</title>
        <authorList>
            <person name="Li Q."/>
            <person name="Liu Y."/>
        </authorList>
    </citation>
    <scope>NUCLEOTIDE SEQUENCE</scope>
    <source>
        <strain evidence="4">L72</strain>
    </source>
</reference>
<dbReference type="Pfam" id="PF02738">
    <property type="entry name" value="MoCoBD_1"/>
    <property type="match status" value="1"/>
</dbReference>
<dbReference type="Pfam" id="PF20256">
    <property type="entry name" value="MoCoBD_2"/>
    <property type="match status" value="1"/>
</dbReference>
<comment type="caution">
    <text evidence="4">The sequence shown here is derived from an EMBL/GenBank/DDBJ whole genome shotgun (WGS) entry which is preliminary data.</text>
</comment>
<organism evidence="4 5">
    <name type="scientific">Propylenella binzhouense</name>
    <dbReference type="NCBI Taxonomy" id="2555902"/>
    <lineage>
        <taxon>Bacteria</taxon>
        <taxon>Pseudomonadati</taxon>
        <taxon>Pseudomonadota</taxon>
        <taxon>Alphaproteobacteria</taxon>
        <taxon>Hyphomicrobiales</taxon>
        <taxon>Propylenellaceae</taxon>
        <taxon>Propylenella</taxon>
    </lineage>
</organism>
<keyword evidence="1" id="KW-0500">Molybdenum</keyword>
<dbReference type="SUPFAM" id="SSF54665">
    <property type="entry name" value="CO dehydrogenase molybdoprotein N-domain-like"/>
    <property type="match status" value="1"/>
</dbReference>
<dbReference type="InterPro" id="IPR046867">
    <property type="entry name" value="AldOxase/xan_DH_MoCoBD2"/>
</dbReference>
<dbReference type="PANTHER" id="PTHR11908">
    <property type="entry name" value="XANTHINE DEHYDROGENASE"/>
    <property type="match status" value="1"/>
</dbReference>
<dbReference type="InterPro" id="IPR016208">
    <property type="entry name" value="Ald_Oxase/xanthine_DH-like"/>
</dbReference>
<dbReference type="InterPro" id="IPR037165">
    <property type="entry name" value="AldOxase/xan_DH_Mopterin-bd_sf"/>
</dbReference>